<name>A0A0A7KKA3_9DEIO</name>
<gene>
    <name evidence="1" type="ORF">QR90_10850</name>
</gene>
<protein>
    <submittedName>
        <fullName evidence="1">Gp49-like PF05973 family protein</fullName>
    </submittedName>
</protein>
<dbReference type="AlphaFoldDB" id="A0A0A7KKA3"/>
<organism evidence="1 2">
    <name type="scientific">Deinococcus radiopugnans</name>
    <dbReference type="NCBI Taxonomy" id="57497"/>
    <lineage>
        <taxon>Bacteria</taxon>
        <taxon>Thermotogati</taxon>
        <taxon>Deinococcota</taxon>
        <taxon>Deinococci</taxon>
        <taxon>Deinococcales</taxon>
        <taxon>Deinococcaceae</taxon>
        <taxon>Deinococcus</taxon>
    </lineage>
</organism>
<evidence type="ECO:0000313" key="2">
    <source>
        <dbReference type="Proteomes" id="UP000030634"/>
    </source>
</evidence>
<sequence>MTVPSEPETPQPILEVRFFRTTAGNEPVREWLKALTREDRRSIGEDIKTAQFGWPIGMPLIRKLEKGLWEVRTTLEDGIARVIFTVVGNRMILIHGFVKKSQKTPKNDLETARKRLGQVEANDDE</sequence>
<dbReference type="InterPro" id="IPR009241">
    <property type="entry name" value="HigB-like"/>
</dbReference>
<dbReference type="EMBL" id="CP010028">
    <property type="protein sequence ID" value="AIZ46617.1"/>
    <property type="molecule type" value="Genomic_DNA"/>
</dbReference>
<evidence type="ECO:0000313" key="1">
    <source>
        <dbReference type="EMBL" id="AIZ46617.1"/>
    </source>
</evidence>
<dbReference type="Proteomes" id="UP000030634">
    <property type="component" value="Chromosome"/>
</dbReference>
<reference evidence="2" key="1">
    <citation type="submission" date="2014-11" db="EMBL/GenBank/DDBJ databases">
        <title>Hymenobacter sp. DG25B genome submission.</title>
        <authorList>
            <person name="Jung H.-Y."/>
            <person name="Kim M.K."/>
            <person name="Srinivasan S."/>
            <person name="Lim S."/>
        </authorList>
    </citation>
    <scope>NUCLEOTIDE SEQUENCE [LARGE SCALE GENOMIC DNA]</scope>
    <source>
        <strain evidence="2">DY59</strain>
    </source>
</reference>
<accession>A0A0A7KKA3</accession>
<dbReference type="Pfam" id="PF05973">
    <property type="entry name" value="Gp49"/>
    <property type="match status" value="1"/>
</dbReference>
<proteinExistence type="predicted"/>
<dbReference type="STRING" id="1182571.QR90_10850"/>
<dbReference type="RefSeq" id="WP_039687191.1">
    <property type="nucleotide sequence ID" value="NZ_CP010028.1"/>
</dbReference>
<dbReference type="HOGENOM" id="CLU_122734_2_0_0"/>
<dbReference type="KEGG" id="dsw:QR90_10850"/>